<dbReference type="GO" id="GO:0030950">
    <property type="term" value="P:establishment or maintenance of actin cytoskeleton polarity"/>
    <property type="evidence" value="ECO:0007669"/>
    <property type="project" value="TreeGrafter"/>
</dbReference>
<dbReference type="SMART" id="SM00326">
    <property type="entry name" value="SH3"/>
    <property type="match status" value="1"/>
</dbReference>
<feature type="compositionally biased region" description="Basic residues" evidence="3">
    <location>
        <begin position="416"/>
        <end position="427"/>
    </location>
</feature>
<feature type="region of interest" description="Disordered" evidence="3">
    <location>
        <begin position="205"/>
        <end position="224"/>
    </location>
</feature>
<feature type="compositionally biased region" description="Acidic residues" evidence="3">
    <location>
        <begin position="441"/>
        <end position="473"/>
    </location>
</feature>
<name>A0A0D1ZFY7_EXOME</name>
<feature type="compositionally biased region" description="Low complexity" evidence="3">
    <location>
        <begin position="687"/>
        <end position="705"/>
    </location>
</feature>
<dbReference type="GO" id="GO:0051286">
    <property type="term" value="C:cell tip"/>
    <property type="evidence" value="ECO:0007669"/>
    <property type="project" value="TreeGrafter"/>
</dbReference>
<feature type="compositionally biased region" description="Basic and acidic residues" evidence="3">
    <location>
        <begin position="577"/>
        <end position="601"/>
    </location>
</feature>
<keyword evidence="1 2" id="KW-0728">SH3 domain</keyword>
<keyword evidence="6" id="KW-1185">Reference proteome</keyword>
<feature type="domain" description="SH3" evidence="4">
    <location>
        <begin position="328"/>
        <end position="389"/>
    </location>
</feature>
<feature type="compositionally biased region" description="Polar residues" evidence="3">
    <location>
        <begin position="739"/>
        <end position="751"/>
    </location>
</feature>
<evidence type="ECO:0000256" key="3">
    <source>
        <dbReference type="SAM" id="MobiDB-lite"/>
    </source>
</evidence>
<feature type="compositionally biased region" description="Polar residues" evidence="3">
    <location>
        <begin position="712"/>
        <end position="731"/>
    </location>
</feature>
<feature type="compositionally biased region" description="Basic and acidic residues" evidence="3">
    <location>
        <begin position="210"/>
        <end position="220"/>
    </location>
</feature>
<evidence type="ECO:0000313" key="6">
    <source>
        <dbReference type="Proteomes" id="UP000054302"/>
    </source>
</evidence>
<organism evidence="5 6">
    <name type="scientific">Exophiala mesophila</name>
    <name type="common">Black yeast-like fungus</name>
    <dbReference type="NCBI Taxonomy" id="212818"/>
    <lineage>
        <taxon>Eukaryota</taxon>
        <taxon>Fungi</taxon>
        <taxon>Dikarya</taxon>
        <taxon>Ascomycota</taxon>
        <taxon>Pezizomycotina</taxon>
        <taxon>Eurotiomycetes</taxon>
        <taxon>Chaetothyriomycetidae</taxon>
        <taxon>Chaetothyriales</taxon>
        <taxon>Herpotrichiellaceae</taxon>
        <taxon>Exophiala</taxon>
    </lineage>
</organism>
<feature type="region of interest" description="Disordered" evidence="3">
    <location>
        <begin position="22"/>
        <end position="192"/>
    </location>
</feature>
<dbReference type="SUPFAM" id="SSF50044">
    <property type="entry name" value="SH3-domain"/>
    <property type="match status" value="1"/>
</dbReference>
<feature type="compositionally biased region" description="Basic and acidic residues" evidence="3">
    <location>
        <begin position="620"/>
        <end position="633"/>
    </location>
</feature>
<dbReference type="VEuPathDB" id="FungiDB:PV10_04800"/>
<feature type="region of interest" description="Disordered" evidence="3">
    <location>
        <begin position="402"/>
        <end position="881"/>
    </location>
</feature>
<proteinExistence type="predicted"/>
<dbReference type="PANTHER" id="PTHR47775:SF1">
    <property type="entry name" value="BUD SITE SELECTION PROTEIN 14"/>
    <property type="match status" value="1"/>
</dbReference>
<feature type="compositionally biased region" description="Polar residues" evidence="3">
    <location>
        <begin position="96"/>
        <end position="107"/>
    </location>
</feature>
<dbReference type="GO" id="GO:0015630">
    <property type="term" value="C:microtubule cytoskeleton"/>
    <property type="evidence" value="ECO:0007669"/>
    <property type="project" value="TreeGrafter"/>
</dbReference>
<evidence type="ECO:0000259" key="4">
    <source>
        <dbReference type="PROSITE" id="PS50002"/>
    </source>
</evidence>
<dbReference type="Proteomes" id="UP000054302">
    <property type="component" value="Unassembled WGS sequence"/>
</dbReference>
<dbReference type="InterPro" id="IPR036028">
    <property type="entry name" value="SH3-like_dom_sf"/>
</dbReference>
<dbReference type="Gene3D" id="2.30.30.40">
    <property type="entry name" value="SH3 Domains"/>
    <property type="match status" value="1"/>
</dbReference>
<sequence>MVRAMTTLKPQLVRADTLDLQDHNTPSAQDHSRQPTHPSPYGYGPAAPHQAQTLRQAEHEAYQQQHSSPRASEDKSAGAAFGYGDAEDEPGGGSSQNGPMTSSYNPQDTDEAESVDSHDEDMDDDLLDKISSSPSIDDGKYPLPAWPPRVDSVMCGASPASSSPIDREIPSSSPFSSTPDHFPLNLSQDSTSTSHLGEFQVYQDTEEEDHQTGHHNHLDSENSTSVLPTSILGISIPLSESQEFQKYLLPLDDPLLLDESDTSHENYSAHAHYHSSDNQYADWQDENVYILDHDSSSDDDTEDFSFTADDRFIDSGWGGECLRDIEDIDFEFVYALHTFVATVEGQANATKGDTMVLLDDSNSYWWLVRVVKDGSIGYLPAEHIETPTERLARLNKHRNIDLSASMLGDNPEKSKNPLKKAMRRRNAKTVQFTAPTYYEPSDYEYSDEEDEADESQLDQMGDDNVDDTDAAEESQDKSTGEVEQQAQRTAVTTNGVQRMTSNESLNSNLSASPVKGLATESGIEQSKAEEPVSRSRKGNVRNTDSFFRDDTAETKKISLTPRLLRGDSDANVSSVEQEDRQRPSIDTFDKVLAVDDKSKEKKKEKKGMLSGFFKRSKKGAIQEEAERPSEEARQSPQSKESLDSLNTRPEVGPERKPSKLQKPPRSVSPKASPTDHRNPQSFATGTTQNTASAAAGPASATLSSTLRKVDSESSQASDDPYAATNQNQSVAQVKRFPSLSEQRSMFSSNTSTTLKPTQMSTSTTTSPAKAGYLQGSKEQLDTQADVSDDDEPTPRAAEQETQSLSFETAGKGQSVQSELRNQPSTMDPSSQSFNAQKSHAQALGPEYIDTNPADSEGSASSSKPSPSSATHTPSTARSTPTWSDASLRMYMENNQDIKDLLIIVHDKSNVTPVGPDHPLMSNLFVDERTRLAEMQTQLDTMLMTWMGKKNSNLLSSSSFGG</sequence>
<feature type="compositionally biased region" description="Low complexity" evidence="3">
    <location>
        <begin position="501"/>
        <end position="512"/>
    </location>
</feature>
<dbReference type="HOGENOM" id="CLU_010627_0_0_1"/>
<feature type="compositionally biased region" description="Basic and acidic residues" evidence="3">
    <location>
        <begin position="546"/>
        <end position="556"/>
    </location>
</feature>
<evidence type="ECO:0000256" key="2">
    <source>
        <dbReference type="PROSITE-ProRule" id="PRU00192"/>
    </source>
</evidence>
<dbReference type="FunFam" id="2.30.30.40:FF:000035">
    <property type="entry name" value="SH3 domain containing protein"/>
    <property type="match status" value="1"/>
</dbReference>
<dbReference type="GO" id="GO:0008104">
    <property type="term" value="P:intracellular protein localization"/>
    <property type="evidence" value="ECO:0007669"/>
    <property type="project" value="TreeGrafter"/>
</dbReference>
<feature type="compositionally biased region" description="Acidic residues" evidence="3">
    <location>
        <begin position="108"/>
        <end position="126"/>
    </location>
</feature>
<feature type="compositionally biased region" description="Polar residues" evidence="3">
    <location>
        <begin position="481"/>
        <end position="500"/>
    </location>
</feature>
<dbReference type="InterPro" id="IPR001452">
    <property type="entry name" value="SH3_domain"/>
</dbReference>
<dbReference type="PROSITE" id="PS50002">
    <property type="entry name" value="SH3"/>
    <property type="match status" value="1"/>
</dbReference>
<evidence type="ECO:0000313" key="5">
    <source>
        <dbReference type="EMBL" id="KIV93597.1"/>
    </source>
</evidence>
<dbReference type="OrthoDB" id="196165at2759"/>
<dbReference type="RefSeq" id="XP_016225171.1">
    <property type="nucleotide sequence ID" value="XM_016369383.1"/>
</dbReference>
<protein>
    <recommendedName>
        <fullName evidence="4">SH3 domain-containing protein</fullName>
    </recommendedName>
</protein>
<feature type="compositionally biased region" description="Polar residues" evidence="3">
    <location>
        <begin position="159"/>
        <end position="192"/>
    </location>
</feature>
<dbReference type="AlphaFoldDB" id="A0A0D1ZFY7"/>
<reference evidence="5 6" key="1">
    <citation type="submission" date="2015-01" db="EMBL/GenBank/DDBJ databases">
        <title>The Genome Sequence of Exophiala mesophila CBS40295.</title>
        <authorList>
            <consortium name="The Broad Institute Genomics Platform"/>
            <person name="Cuomo C."/>
            <person name="de Hoog S."/>
            <person name="Gorbushina A."/>
            <person name="Stielow B."/>
            <person name="Teixiera M."/>
            <person name="Abouelleil A."/>
            <person name="Chapman S.B."/>
            <person name="Priest M."/>
            <person name="Young S.K."/>
            <person name="Wortman J."/>
            <person name="Nusbaum C."/>
            <person name="Birren B."/>
        </authorList>
    </citation>
    <scope>NUCLEOTIDE SEQUENCE [LARGE SCALE GENOMIC DNA]</scope>
    <source>
        <strain evidence="5 6">CBS 40295</strain>
    </source>
</reference>
<feature type="compositionally biased region" description="Polar residues" evidence="3">
    <location>
        <begin position="799"/>
        <end position="839"/>
    </location>
</feature>
<feature type="compositionally biased region" description="Polar residues" evidence="3">
    <location>
        <begin position="634"/>
        <end position="647"/>
    </location>
</feature>
<feature type="compositionally biased region" description="Low complexity" evidence="3">
    <location>
        <begin position="852"/>
        <end position="881"/>
    </location>
</feature>
<dbReference type="InterPro" id="IPR053039">
    <property type="entry name" value="Polarity_Bud-Selection_Reg"/>
</dbReference>
<dbReference type="STRING" id="212818.A0A0D1ZFY7"/>
<dbReference type="PANTHER" id="PTHR47775">
    <property type="entry name" value="BUD SITE SELECTION PROTEIN 14"/>
    <property type="match status" value="1"/>
</dbReference>
<accession>A0A0D1ZFY7</accession>
<dbReference type="EMBL" id="KN847522">
    <property type="protein sequence ID" value="KIV93597.1"/>
    <property type="molecule type" value="Genomic_DNA"/>
</dbReference>
<dbReference type="GeneID" id="27322645"/>
<feature type="compositionally biased region" description="Low complexity" evidence="3">
    <location>
        <begin position="752"/>
        <end position="766"/>
    </location>
</feature>
<dbReference type="Pfam" id="PF00018">
    <property type="entry name" value="SH3_1"/>
    <property type="match status" value="1"/>
</dbReference>
<gene>
    <name evidence="5" type="ORF">PV10_04800</name>
</gene>
<evidence type="ECO:0000256" key="1">
    <source>
        <dbReference type="ARBA" id="ARBA00022443"/>
    </source>
</evidence>